<evidence type="ECO:0000256" key="7">
    <source>
        <dbReference type="ARBA" id="ARBA00023136"/>
    </source>
</evidence>
<evidence type="ECO:0000256" key="3">
    <source>
        <dbReference type="ARBA" id="ARBA00022448"/>
    </source>
</evidence>
<name>A0A380BU06_9GAMM</name>
<feature type="transmembrane region" description="Helical" evidence="8">
    <location>
        <begin position="132"/>
        <end position="150"/>
    </location>
</feature>
<gene>
    <name evidence="10" type="primary">ydhC_2</name>
    <name evidence="10" type="ORF">NCTC10738_03941</name>
</gene>
<evidence type="ECO:0000256" key="8">
    <source>
        <dbReference type="RuleBase" id="RU365088"/>
    </source>
</evidence>
<feature type="domain" description="Major facilitator superfamily (MFS) profile" evidence="9">
    <location>
        <begin position="8"/>
        <end position="386"/>
    </location>
</feature>
<dbReference type="GO" id="GO:1990961">
    <property type="term" value="P:xenobiotic detoxification by transmembrane export across the plasma membrane"/>
    <property type="evidence" value="ECO:0007669"/>
    <property type="project" value="InterPro"/>
</dbReference>
<dbReference type="AlphaFoldDB" id="A0A380BU06"/>
<dbReference type="PANTHER" id="PTHR23502:SF162">
    <property type="entry name" value="INNER MEMBRANE TRANSPORT PROTEIN YDHC"/>
    <property type="match status" value="1"/>
</dbReference>
<organism evidence="10 11">
    <name type="scientific">Shewanella algae</name>
    <dbReference type="NCBI Taxonomy" id="38313"/>
    <lineage>
        <taxon>Bacteria</taxon>
        <taxon>Pseudomonadati</taxon>
        <taxon>Pseudomonadota</taxon>
        <taxon>Gammaproteobacteria</taxon>
        <taxon>Alteromonadales</taxon>
        <taxon>Shewanellaceae</taxon>
        <taxon>Shewanella</taxon>
    </lineage>
</organism>
<dbReference type="Gene3D" id="1.20.1720.10">
    <property type="entry name" value="Multidrug resistance protein D"/>
    <property type="match status" value="1"/>
</dbReference>
<feature type="transmembrane region" description="Helical" evidence="8">
    <location>
        <begin position="74"/>
        <end position="91"/>
    </location>
</feature>
<feature type="transmembrane region" description="Helical" evidence="8">
    <location>
        <begin position="103"/>
        <end position="120"/>
    </location>
</feature>
<dbReference type="GO" id="GO:0042910">
    <property type="term" value="F:xenobiotic transmembrane transporter activity"/>
    <property type="evidence" value="ECO:0007669"/>
    <property type="project" value="InterPro"/>
</dbReference>
<feature type="transmembrane region" description="Helical" evidence="8">
    <location>
        <begin position="242"/>
        <end position="263"/>
    </location>
</feature>
<dbReference type="RefSeq" id="WP_243880330.1">
    <property type="nucleotide sequence ID" value="NZ_CBCRWD010000002.1"/>
</dbReference>
<accession>A0A380BU06</accession>
<dbReference type="PROSITE" id="PS50850">
    <property type="entry name" value="MFS"/>
    <property type="match status" value="1"/>
</dbReference>
<evidence type="ECO:0000256" key="4">
    <source>
        <dbReference type="ARBA" id="ARBA00022475"/>
    </source>
</evidence>
<keyword evidence="3 8" id="KW-0813">Transport</keyword>
<dbReference type="InterPro" id="IPR011701">
    <property type="entry name" value="MFS"/>
</dbReference>
<keyword evidence="6 8" id="KW-1133">Transmembrane helix</keyword>
<dbReference type="PANTHER" id="PTHR23502">
    <property type="entry name" value="MAJOR FACILITATOR SUPERFAMILY"/>
    <property type="match status" value="1"/>
</dbReference>
<keyword evidence="8" id="KW-0997">Cell inner membrane</keyword>
<feature type="transmembrane region" description="Helical" evidence="8">
    <location>
        <begin position="5"/>
        <end position="23"/>
    </location>
</feature>
<feature type="transmembrane region" description="Helical" evidence="8">
    <location>
        <begin position="300"/>
        <end position="320"/>
    </location>
</feature>
<evidence type="ECO:0000256" key="6">
    <source>
        <dbReference type="ARBA" id="ARBA00022989"/>
    </source>
</evidence>
<dbReference type="KEGG" id="salg:BS332_17900"/>
<proteinExistence type="inferred from homology"/>
<dbReference type="InterPro" id="IPR004812">
    <property type="entry name" value="Efflux_drug-R_Bcr/CmlA"/>
</dbReference>
<keyword evidence="5 8" id="KW-0812">Transmembrane</keyword>
<protein>
    <recommendedName>
        <fullName evidence="8">Bcr/CflA family efflux transporter</fullName>
    </recommendedName>
</protein>
<keyword evidence="4" id="KW-1003">Cell membrane</keyword>
<dbReference type="Pfam" id="PF07690">
    <property type="entry name" value="MFS_1"/>
    <property type="match status" value="1"/>
</dbReference>
<dbReference type="NCBIfam" id="TIGR00710">
    <property type="entry name" value="efflux_Bcr_CflA"/>
    <property type="match status" value="1"/>
</dbReference>
<evidence type="ECO:0000256" key="2">
    <source>
        <dbReference type="ARBA" id="ARBA00006236"/>
    </source>
</evidence>
<comment type="similarity">
    <text evidence="2 8">Belongs to the major facilitator superfamily. Bcr/CmlA family.</text>
</comment>
<keyword evidence="11" id="KW-1185">Reference proteome</keyword>
<dbReference type="CDD" id="cd17320">
    <property type="entry name" value="MFS_MdfA_MDR_like"/>
    <property type="match status" value="1"/>
</dbReference>
<reference evidence="10 11" key="1">
    <citation type="submission" date="2018-06" db="EMBL/GenBank/DDBJ databases">
        <authorList>
            <consortium name="Pathogen Informatics"/>
            <person name="Doyle S."/>
        </authorList>
    </citation>
    <scope>NUCLEOTIDE SEQUENCE [LARGE SCALE GENOMIC DNA]</scope>
    <source>
        <strain evidence="10 11">NCTC10738</strain>
    </source>
</reference>
<evidence type="ECO:0000259" key="9">
    <source>
        <dbReference type="PROSITE" id="PS50850"/>
    </source>
</evidence>
<feature type="transmembrane region" description="Helical" evidence="8">
    <location>
        <begin position="275"/>
        <end position="294"/>
    </location>
</feature>
<comment type="subcellular location">
    <subcellularLocation>
        <location evidence="8">Cell inner membrane</location>
        <topology evidence="8">Multi-pass membrane protein</topology>
    </subcellularLocation>
    <subcellularLocation>
        <location evidence="1">Cell membrane</location>
        <topology evidence="1">Multi-pass membrane protein</topology>
    </subcellularLocation>
</comment>
<keyword evidence="7 8" id="KW-0472">Membrane</keyword>
<dbReference type="FunFam" id="1.20.1720.10:FF:000005">
    <property type="entry name" value="Bcr/CflA family efflux transporter"/>
    <property type="match status" value="1"/>
</dbReference>
<evidence type="ECO:0000313" key="10">
    <source>
        <dbReference type="EMBL" id="SUJ07107.1"/>
    </source>
</evidence>
<feature type="transmembrane region" description="Helical" evidence="8">
    <location>
        <begin position="341"/>
        <end position="358"/>
    </location>
</feature>
<dbReference type="Proteomes" id="UP000254069">
    <property type="component" value="Unassembled WGS sequence"/>
</dbReference>
<evidence type="ECO:0000256" key="5">
    <source>
        <dbReference type="ARBA" id="ARBA00022692"/>
    </source>
</evidence>
<dbReference type="InterPro" id="IPR036259">
    <property type="entry name" value="MFS_trans_sf"/>
</dbReference>
<dbReference type="GO" id="GO:0005886">
    <property type="term" value="C:plasma membrane"/>
    <property type="evidence" value="ECO:0007669"/>
    <property type="project" value="UniProtKB-SubCell"/>
</dbReference>
<feature type="transmembrane region" description="Helical" evidence="8">
    <location>
        <begin position="43"/>
        <end position="62"/>
    </location>
</feature>
<dbReference type="NCBIfam" id="NF008270">
    <property type="entry name" value="PRK11043.1"/>
    <property type="match status" value="1"/>
</dbReference>
<dbReference type="EMBL" id="UGYO01000002">
    <property type="protein sequence ID" value="SUJ07107.1"/>
    <property type="molecule type" value="Genomic_DNA"/>
</dbReference>
<feature type="transmembrane region" description="Helical" evidence="8">
    <location>
        <begin position="207"/>
        <end position="230"/>
    </location>
</feature>
<evidence type="ECO:0000256" key="1">
    <source>
        <dbReference type="ARBA" id="ARBA00004651"/>
    </source>
</evidence>
<dbReference type="SUPFAM" id="SSF103473">
    <property type="entry name" value="MFS general substrate transporter"/>
    <property type="match status" value="1"/>
</dbReference>
<dbReference type="InterPro" id="IPR020846">
    <property type="entry name" value="MFS_dom"/>
</dbReference>
<feature type="transmembrane region" description="Helical" evidence="8">
    <location>
        <begin position="364"/>
        <end position="382"/>
    </location>
</feature>
<sequence>MTLKYFMFLCYLALLSMLAFIATDMYLPAFKAIEGSLGASSSQVAMSLTSFLAGLALGQLLYGPLVQRFGKRNSLLGGLALFALATVSIGFSDNIIMLNCARFFQAIGVCSAAVIWQALVVEQYDAKDSQRIFSNIMPLVALSPALAPILGAKVLGHLGWEAIFFILAATATALMALTMVLVKPANEGTAKAEEKVAYKTFFNNTGYLGNVLIYGACSGAFFAYLTLWPIVMEQHGYEADAIGLSFIPQTIMFIVGGYASKLLIRRVGSEMTLKLLLALFGLCVLAIALATLVFKAQTIYPLLIAFSVLAAANGAIYPIVVNSALQHFSQCASKAAGLQNFLQITLAFGASSLVAVWATAGETAIAWGILGCSVLVFAGYKLRQFAGWSQVRAGFTKPDPARLALHAEETPKD</sequence>
<evidence type="ECO:0000313" key="11">
    <source>
        <dbReference type="Proteomes" id="UP000254069"/>
    </source>
</evidence>
<feature type="transmembrane region" description="Helical" evidence="8">
    <location>
        <begin position="162"/>
        <end position="182"/>
    </location>
</feature>